<accession>A0A6C0GN04</accession>
<feature type="transmembrane region" description="Helical" evidence="6">
    <location>
        <begin position="384"/>
        <end position="414"/>
    </location>
</feature>
<keyword evidence="5 6" id="KW-0472">Membrane</keyword>
<dbReference type="RefSeq" id="WP_162445213.1">
    <property type="nucleotide sequence ID" value="NZ_CP048222.1"/>
</dbReference>
<keyword evidence="3 6" id="KW-0812">Transmembrane</keyword>
<dbReference type="AlphaFoldDB" id="A0A6C0GN04"/>
<keyword evidence="2" id="KW-1003">Cell membrane</keyword>
<feature type="transmembrane region" description="Helical" evidence="6">
    <location>
        <begin position="678"/>
        <end position="702"/>
    </location>
</feature>
<dbReference type="KEGG" id="rhoz:GXP67_22595"/>
<evidence type="ECO:0000256" key="1">
    <source>
        <dbReference type="ARBA" id="ARBA00004651"/>
    </source>
</evidence>
<evidence type="ECO:0000259" key="8">
    <source>
        <dbReference type="Pfam" id="PF12704"/>
    </source>
</evidence>
<name>A0A6C0GN04_9BACT</name>
<evidence type="ECO:0000313" key="9">
    <source>
        <dbReference type="EMBL" id="QHT69224.1"/>
    </source>
</evidence>
<keyword evidence="10" id="KW-1185">Reference proteome</keyword>
<sequence length="802" mass="89963">MIKNYLATTLRNLSRNKTYATLNILGLALGITCSMLIFLVVKFELSFDTFHSKKDQLYRINTHVQFQGETGRLPNVPFPFIEALRNDLPEFKQATVTNYVSGGLVSINREGQAPARFQEENGITYIEPQFFDLFDYTWLEGNPQTSLKDPRSVVLTESQAMKYFNETSPIGKTLRLNNTYDLKVTGILKDFPANTDFPFNVLISHTTLKEVYSEETRNNWGNLNYTTQGFVVLPEGTNLKGLETKLSAFTRKYMDEEGAKSRSYVLQPLRTIHFDELYGNYNNRIVARQTIWALSLVGAFLLITACINFVNLATAQAVKRAKEIGVRKVLGSSRRQLFWQFIYETAFITTIALVVSIVLTQAALPALRELLGLEIYFTPLEEPVVIAFIIGLLVLVSILSGFYPAMILSGFNPIQALKSKFATQRTGSLSFRRGLVVLQFCISQVLIIGTLVVTSQMDYFQNKSLGFTKDAVLTVPLPGAQNLNFETMRSELKANPGVEEVSFSNLSISSAANQRTFFTFAKKGGAVESFVTSLKFGDEHFLEMHQVKLLAGRNFIKSDTIREFVVNEAMLRQLGIKSPEEAIGQYINLYDRIKAPIVGVVSDFHVTSLRENIDAVLMASSNRSYRTANIKLNATQMKEGITHVEQVWTKKYPEHVFSYQFLDQTIANFYREEQKTSALFRIFSGIAIFIGCLGLFGLISFITAQKTKEVGIRKVLGASATNITLLFFKEFAFLVVIAFLIAAPIAYYVMNSWLENFEYQVEVGVGVFIIAVGISLVIAACTVGYQSVKAALANPIKSLRNE</sequence>
<reference evidence="9 10" key="1">
    <citation type="submission" date="2020-01" db="EMBL/GenBank/DDBJ databases">
        <authorList>
            <person name="Kim M.K."/>
        </authorList>
    </citation>
    <scope>NUCLEOTIDE SEQUENCE [LARGE SCALE GENOMIC DNA]</scope>
    <source>
        <strain evidence="9 10">172606-1</strain>
    </source>
</reference>
<evidence type="ECO:0000256" key="4">
    <source>
        <dbReference type="ARBA" id="ARBA00022989"/>
    </source>
</evidence>
<feature type="transmembrane region" description="Helical" evidence="6">
    <location>
        <begin position="337"/>
        <end position="364"/>
    </location>
</feature>
<feature type="transmembrane region" description="Helical" evidence="6">
    <location>
        <begin position="723"/>
        <end position="747"/>
    </location>
</feature>
<dbReference type="InterPro" id="IPR003838">
    <property type="entry name" value="ABC3_permease_C"/>
</dbReference>
<gene>
    <name evidence="9" type="ORF">GXP67_22595</name>
</gene>
<feature type="transmembrane region" description="Helical" evidence="6">
    <location>
        <begin position="767"/>
        <end position="788"/>
    </location>
</feature>
<dbReference type="PANTHER" id="PTHR30572">
    <property type="entry name" value="MEMBRANE COMPONENT OF TRANSPORTER-RELATED"/>
    <property type="match status" value="1"/>
</dbReference>
<comment type="subcellular location">
    <subcellularLocation>
        <location evidence="1">Cell membrane</location>
        <topology evidence="1">Multi-pass membrane protein</topology>
    </subcellularLocation>
</comment>
<feature type="transmembrane region" description="Helical" evidence="6">
    <location>
        <begin position="20"/>
        <end position="41"/>
    </location>
</feature>
<dbReference type="InterPro" id="IPR025857">
    <property type="entry name" value="MacB_PCD"/>
</dbReference>
<protein>
    <submittedName>
        <fullName evidence="9">FtsX-like permease family protein</fullName>
    </submittedName>
</protein>
<dbReference type="Pfam" id="PF12704">
    <property type="entry name" value="MacB_PCD"/>
    <property type="match status" value="2"/>
</dbReference>
<dbReference type="InterPro" id="IPR050250">
    <property type="entry name" value="Macrolide_Exporter_MacB"/>
</dbReference>
<evidence type="ECO:0000313" key="10">
    <source>
        <dbReference type="Proteomes" id="UP000480178"/>
    </source>
</evidence>
<dbReference type="EMBL" id="CP048222">
    <property type="protein sequence ID" value="QHT69224.1"/>
    <property type="molecule type" value="Genomic_DNA"/>
</dbReference>
<feature type="transmembrane region" description="Helical" evidence="6">
    <location>
        <begin position="435"/>
        <end position="454"/>
    </location>
</feature>
<dbReference type="Proteomes" id="UP000480178">
    <property type="component" value="Chromosome"/>
</dbReference>
<evidence type="ECO:0000256" key="6">
    <source>
        <dbReference type="SAM" id="Phobius"/>
    </source>
</evidence>
<dbReference type="GO" id="GO:0022857">
    <property type="term" value="F:transmembrane transporter activity"/>
    <property type="evidence" value="ECO:0007669"/>
    <property type="project" value="TreeGrafter"/>
</dbReference>
<evidence type="ECO:0000256" key="2">
    <source>
        <dbReference type="ARBA" id="ARBA00022475"/>
    </source>
</evidence>
<organism evidence="9 10">
    <name type="scientific">Rhodocytophaga rosea</name>
    <dbReference type="NCBI Taxonomy" id="2704465"/>
    <lineage>
        <taxon>Bacteria</taxon>
        <taxon>Pseudomonadati</taxon>
        <taxon>Bacteroidota</taxon>
        <taxon>Cytophagia</taxon>
        <taxon>Cytophagales</taxon>
        <taxon>Rhodocytophagaceae</taxon>
        <taxon>Rhodocytophaga</taxon>
    </lineage>
</organism>
<proteinExistence type="predicted"/>
<evidence type="ECO:0000256" key="5">
    <source>
        <dbReference type="ARBA" id="ARBA00023136"/>
    </source>
</evidence>
<dbReference type="GO" id="GO:0005886">
    <property type="term" value="C:plasma membrane"/>
    <property type="evidence" value="ECO:0007669"/>
    <property type="project" value="UniProtKB-SubCell"/>
</dbReference>
<feature type="domain" description="ABC3 transporter permease C-terminal" evidence="7">
    <location>
        <begin position="682"/>
        <end position="791"/>
    </location>
</feature>
<feature type="domain" description="MacB-like periplasmic core" evidence="8">
    <location>
        <begin position="21"/>
        <end position="246"/>
    </location>
</feature>
<feature type="domain" description="ABC3 transporter permease C-terminal" evidence="7">
    <location>
        <begin position="296"/>
        <end position="413"/>
    </location>
</feature>
<keyword evidence="4 6" id="KW-1133">Transmembrane helix</keyword>
<evidence type="ECO:0000259" key="7">
    <source>
        <dbReference type="Pfam" id="PF02687"/>
    </source>
</evidence>
<dbReference type="Pfam" id="PF02687">
    <property type="entry name" value="FtsX"/>
    <property type="match status" value="2"/>
</dbReference>
<dbReference type="PANTHER" id="PTHR30572:SF18">
    <property type="entry name" value="ABC-TYPE MACROLIDE FAMILY EXPORT SYSTEM PERMEASE COMPONENT 2"/>
    <property type="match status" value="1"/>
</dbReference>
<evidence type="ECO:0000256" key="3">
    <source>
        <dbReference type="ARBA" id="ARBA00022692"/>
    </source>
</evidence>
<feature type="domain" description="MacB-like periplasmic core" evidence="8">
    <location>
        <begin position="465"/>
        <end position="619"/>
    </location>
</feature>
<feature type="transmembrane region" description="Helical" evidence="6">
    <location>
        <begin position="291"/>
        <end position="313"/>
    </location>
</feature>